<keyword evidence="2" id="KW-1185">Reference proteome</keyword>
<name>A0A2K9NVX0_BACTC</name>
<proteinExistence type="predicted"/>
<sequence>MKTSAFILILSLLSPTLRAEDYPNFFFGYGGGGAYPGLGVGMGGGIGGVGGSYQFQGDNNQSVPVFDNGLSGNGVQYKNVKVNAKCPLLTSMNNDDADLLSDLKSFLSTASKNPKCSLKQDAMADAMGRNQLTMLETMLNGSDSNNPYAGMGVSTASVKCYSKNVELIGQRNLAYYYAEKKMTQGSTNPFSSCLTDSSATATTGSTYTYPYTTTETETKEMTLEERRECISKKYESMVEENQMICRESIAPQAVQKQINKGLAGIEQILNQAIANQEDCGFKSQDLFKVTMNTFLKTKALSVVGPWGAVAGFGADLVSNLLDKLFPSDAQKATALMEEILSEETFEQNACLYFNVQQKMYCEDKPVEIATPNPGCQSIPVSSDLLSLIQKYRDIKKVTDTIPSNLKPGMNIAMMNTPGMNNMPGMPGVPSTPAISPELESAILDHIEDLSKYAVSNEEELRERVKSLPKMQQSREQAKINKFIGKMKDYQNYDPANDPSGKMGSQLLSEIVEFFSSKDPTVELDLSMFIVRTTPGTKLENIKQKSIARTIEQLMAVKDEASVQNESSRAMARFNKYKNGMAMLARKKFEERLEKQFKEFETQVKFVSGKDRGVVNDPVAEGQLRNLVRHCTLLQEVYDPGLEGKMPRVCQKLTCDNNKLDYFKPSANKANFSEFKKNYCDKSLSFQKIENSYIKELKDQSGAKICGVKAESFF</sequence>
<dbReference type="AlphaFoldDB" id="A0A2K9NVX0"/>
<dbReference type="EMBL" id="CP025704">
    <property type="protein sequence ID" value="AUN99669.1"/>
    <property type="molecule type" value="Genomic_DNA"/>
</dbReference>
<protein>
    <submittedName>
        <fullName evidence="1">Uncharacterized protein</fullName>
    </submittedName>
</protein>
<dbReference type="KEGG" id="bsto:C0V70_16455"/>
<dbReference type="RefSeq" id="WP_102244960.1">
    <property type="nucleotide sequence ID" value="NZ_CP025704.1"/>
</dbReference>
<gene>
    <name evidence="1" type="ORF">C0V70_16455</name>
</gene>
<organism evidence="1 2">
    <name type="scientific">Bacteriovorax stolpii</name>
    <name type="common">Bdellovibrio stolpii</name>
    <dbReference type="NCBI Taxonomy" id="960"/>
    <lineage>
        <taxon>Bacteria</taxon>
        <taxon>Pseudomonadati</taxon>
        <taxon>Bdellovibrionota</taxon>
        <taxon>Bacteriovoracia</taxon>
        <taxon>Bacteriovoracales</taxon>
        <taxon>Bacteriovoracaceae</taxon>
        <taxon>Bacteriovorax</taxon>
    </lineage>
</organism>
<evidence type="ECO:0000313" key="2">
    <source>
        <dbReference type="Proteomes" id="UP000235584"/>
    </source>
</evidence>
<dbReference type="Proteomes" id="UP000235584">
    <property type="component" value="Chromosome"/>
</dbReference>
<accession>A0A2K9NVX0</accession>
<reference evidence="1 2" key="1">
    <citation type="submission" date="2018-01" db="EMBL/GenBank/DDBJ databases">
        <title>Complete genome sequence of Bacteriovorax stolpii DSM12778.</title>
        <authorList>
            <person name="Tang B."/>
            <person name="Chang J."/>
        </authorList>
    </citation>
    <scope>NUCLEOTIDE SEQUENCE [LARGE SCALE GENOMIC DNA]</scope>
    <source>
        <strain evidence="1 2">DSM 12778</strain>
    </source>
</reference>
<evidence type="ECO:0000313" key="1">
    <source>
        <dbReference type="EMBL" id="AUN99669.1"/>
    </source>
</evidence>